<comment type="caution">
    <text evidence="9">The sequence shown here is derived from an EMBL/GenBank/DDBJ whole genome shotgun (WGS) entry which is preliminary data.</text>
</comment>
<keyword evidence="7" id="KW-0175">Coiled coil</keyword>
<evidence type="ECO:0000256" key="7">
    <source>
        <dbReference type="SAM" id="Coils"/>
    </source>
</evidence>
<evidence type="ECO:0000313" key="10">
    <source>
        <dbReference type="Proteomes" id="UP000799441"/>
    </source>
</evidence>
<evidence type="ECO:0000313" key="9">
    <source>
        <dbReference type="EMBL" id="KAF2724257.1"/>
    </source>
</evidence>
<evidence type="ECO:0000256" key="6">
    <source>
        <dbReference type="ARBA" id="ARBA00023242"/>
    </source>
</evidence>
<keyword evidence="3" id="KW-0805">Transcription regulation</keyword>
<feature type="region of interest" description="Disordered" evidence="8">
    <location>
        <begin position="1"/>
        <end position="28"/>
    </location>
</feature>
<evidence type="ECO:0000256" key="1">
    <source>
        <dbReference type="ARBA" id="ARBA00022723"/>
    </source>
</evidence>
<feature type="coiled-coil region" evidence="7">
    <location>
        <begin position="308"/>
        <end position="335"/>
    </location>
</feature>
<name>A0A9P4UQ87_9PEZI</name>
<dbReference type="InterPro" id="IPR021858">
    <property type="entry name" value="Fun_TF"/>
</dbReference>
<dbReference type="PANTHER" id="PTHR36206:SF4">
    <property type="entry name" value="HYPOTHETICAL CONSERVED PROTEIN (EUROFUNG)-RELATED"/>
    <property type="match status" value="1"/>
</dbReference>
<evidence type="ECO:0000256" key="8">
    <source>
        <dbReference type="SAM" id="MobiDB-lite"/>
    </source>
</evidence>
<keyword evidence="1" id="KW-0479">Metal-binding</keyword>
<reference evidence="9" key="1">
    <citation type="journal article" date="2020" name="Stud. Mycol.">
        <title>101 Dothideomycetes genomes: a test case for predicting lifestyles and emergence of pathogens.</title>
        <authorList>
            <person name="Haridas S."/>
            <person name="Albert R."/>
            <person name="Binder M."/>
            <person name="Bloem J."/>
            <person name="Labutti K."/>
            <person name="Salamov A."/>
            <person name="Andreopoulos B."/>
            <person name="Baker S."/>
            <person name="Barry K."/>
            <person name="Bills G."/>
            <person name="Bluhm B."/>
            <person name="Cannon C."/>
            <person name="Castanera R."/>
            <person name="Culley D."/>
            <person name="Daum C."/>
            <person name="Ezra D."/>
            <person name="Gonzalez J."/>
            <person name="Henrissat B."/>
            <person name="Kuo A."/>
            <person name="Liang C."/>
            <person name="Lipzen A."/>
            <person name="Lutzoni F."/>
            <person name="Magnuson J."/>
            <person name="Mondo S."/>
            <person name="Nolan M."/>
            <person name="Ohm R."/>
            <person name="Pangilinan J."/>
            <person name="Park H.-J."/>
            <person name="Ramirez L."/>
            <person name="Alfaro M."/>
            <person name="Sun H."/>
            <person name="Tritt A."/>
            <person name="Yoshinaga Y."/>
            <person name="Zwiers L.-H."/>
            <person name="Turgeon B."/>
            <person name="Goodwin S."/>
            <person name="Spatafora J."/>
            <person name="Crous P."/>
            <person name="Grigoriev I."/>
        </authorList>
    </citation>
    <scope>NUCLEOTIDE SEQUENCE</scope>
    <source>
        <strain evidence="9">CBS 116435</strain>
    </source>
</reference>
<dbReference type="InterPro" id="IPR052360">
    <property type="entry name" value="Transcr_Regulatory_Proteins"/>
</dbReference>
<organism evidence="9 10">
    <name type="scientific">Polychaeton citri CBS 116435</name>
    <dbReference type="NCBI Taxonomy" id="1314669"/>
    <lineage>
        <taxon>Eukaryota</taxon>
        <taxon>Fungi</taxon>
        <taxon>Dikarya</taxon>
        <taxon>Ascomycota</taxon>
        <taxon>Pezizomycotina</taxon>
        <taxon>Dothideomycetes</taxon>
        <taxon>Dothideomycetidae</taxon>
        <taxon>Capnodiales</taxon>
        <taxon>Capnodiaceae</taxon>
        <taxon>Polychaeton</taxon>
    </lineage>
</organism>
<evidence type="ECO:0000256" key="4">
    <source>
        <dbReference type="ARBA" id="ARBA00023125"/>
    </source>
</evidence>
<dbReference type="Pfam" id="PF11951">
    <property type="entry name" value="Fungal_trans_2"/>
    <property type="match status" value="1"/>
</dbReference>
<feature type="region of interest" description="Disordered" evidence="8">
    <location>
        <begin position="43"/>
        <end position="65"/>
    </location>
</feature>
<evidence type="ECO:0008006" key="11">
    <source>
        <dbReference type="Google" id="ProtNLM"/>
    </source>
</evidence>
<evidence type="ECO:0000256" key="5">
    <source>
        <dbReference type="ARBA" id="ARBA00023163"/>
    </source>
</evidence>
<keyword evidence="6" id="KW-0539">Nucleus</keyword>
<gene>
    <name evidence="9" type="ORF">K431DRAFT_154895</name>
</gene>
<evidence type="ECO:0000256" key="3">
    <source>
        <dbReference type="ARBA" id="ARBA00023015"/>
    </source>
</evidence>
<feature type="compositionally biased region" description="Low complexity" evidence="8">
    <location>
        <begin position="581"/>
        <end position="620"/>
    </location>
</feature>
<feature type="region of interest" description="Disordered" evidence="8">
    <location>
        <begin position="236"/>
        <end position="256"/>
    </location>
</feature>
<dbReference type="GO" id="GO:0046872">
    <property type="term" value="F:metal ion binding"/>
    <property type="evidence" value="ECO:0007669"/>
    <property type="project" value="UniProtKB-KW"/>
</dbReference>
<keyword evidence="2" id="KW-0862">Zinc</keyword>
<keyword evidence="10" id="KW-1185">Reference proteome</keyword>
<dbReference type="Proteomes" id="UP000799441">
    <property type="component" value="Unassembled WGS sequence"/>
</dbReference>
<feature type="compositionally biased region" description="Low complexity" evidence="8">
    <location>
        <begin position="47"/>
        <end position="64"/>
    </location>
</feature>
<feature type="compositionally biased region" description="Basic and acidic residues" evidence="8">
    <location>
        <begin position="1"/>
        <end position="10"/>
    </location>
</feature>
<dbReference type="EMBL" id="MU003772">
    <property type="protein sequence ID" value="KAF2724257.1"/>
    <property type="molecule type" value="Genomic_DNA"/>
</dbReference>
<accession>A0A9P4UQ87</accession>
<feature type="region of interest" description="Disordered" evidence="8">
    <location>
        <begin position="538"/>
        <end position="641"/>
    </location>
</feature>
<proteinExistence type="predicted"/>
<protein>
    <recommendedName>
        <fullName evidence="11">Transcription factor domain-containing protein</fullName>
    </recommendedName>
</protein>
<dbReference type="OrthoDB" id="3598904at2759"/>
<dbReference type="AlphaFoldDB" id="A0A9P4UQ87"/>
<keyword evidence="5" id="KW-0804">Transcription</keyword>
<keyword evidence="4" id="KW-0238">DNA-binding</keyword>
<dbReference type="PANTHER" id="PTHR36206">
    <property type="entry name" value="ASPERCRYPTIN BIOSYNTHESIS CLUSTER-SPECIFIC TRANSCRIPTION REGULATOR ATNN-RELATED"/>
    <property type="match status" value="1"/>
</dbReference>
<evidence type="ECO:0000256" key="2">
    <source>
        <dbReference type="ARBA" id="ARBA00022833"/>
    </source>
</evidence>
<dbReference type="GO" id="GO:0003677">
    <property type="term" value="F:DNA binding"/>
    <property type="evidence" value="ECO:0007669"/>
    <property type="project" value="UniProtKB-KW"/>
</dbReference>
<sequence>MDYYQEESRKWQSYTQPEPGRPNFDYADATGFWTDSSLSQSPSQWVTSSMDSSNSPSNTSSGSGIWTGVSVAQRQQRRAPMQTGCIPCLAAKRPCSPSNPGCQLALSDDWYLNGSTGRRQDGQHADNFAIVRRDNSLSLFQPETAWPRRTWRERHSLNFFVNFSAPQMAGFFESNFWLRSVVQASYSEPAIMHGLIAIGSLHEGILQRAFADERRKSQAIDFALKQCNRAISCLTNGEDTGEQGGNGRITKRGAKDARQPPSFRVLLTACVLFTCFESMQGRCDSAVQHAMQGRRLLESSSRPHLMTMDLEEDAIEDMRALIDRLEAQAVSLVDKGKRPQVDMTSRTQPLPPITRIHSIDHAQHSLHHAMNSIMRFMQAFHPSAPRDHIAMTMAEKHLRYSPWLVGWAKAFESFLASSPEHHVENLSNIDQKRCLVIKTNHLVCTMLASVDQSVGPSAYDAYEDSFRQIVELAREVLSSFSCPPLPTLKPGSPGTPYLSFSLWVTDPLWMVISRCRSPSVRQAAFTLLSQHPRQEGIWHAGPAAQPPHAKRANAPKPIQREGTSPGSGVQGQGIGSDTVLSSRSSGSDADASASEGASSPDTSRQSRSTTAAASSVGGSSNEQIPEPQMGEVPKNISEAPLMGNMKIRGEWLDLQAYSQVSQHSQ</sequence>